<comment type="caution">
    <text evidence="2">The sequence shown here is derived from an EMBL/GenBank/DDBJ whole genome shotgun (WGS) entry which is preliminary data.</text>
</comment>
<evidence type="ECO:0000259" key="1">
    <source>
        <dbReference type="Pfam" id="PF26563"/>
    </source>
</evidence>
<name>A0A2G5P8W0_9MYCO</name>
<dbReference type="InterPro" id="IPR059050">
    <property type="entry name" value="Rv3660c_N"/>
</dbReference>
<protein>
    <recommendedName>
        <fullName evidence="1">Rv3660c-like CheY-like N-terminal domain-containing protein</fullName>
    </recommendedName>
</protein>
<dbReference type="InterPro" id="IPR027417">
    <property type="entry name" value="P-loop_NTPase"/>
</dbReference>
<organism evidence="2 3">
    <name type="scientific">Mycolicibacterium brumae</name>
    <dbReference type="NCBI Taxonomy" id="85968"/>
    <lineage>
        <taxon>Bacteria</taxon>
        <taxon>Bacillati</taxon>
        <taxon>Actinomycetota</taxon>
        <taxon>Actinomycetes</taxon>
        <taxon>Mycobacteriales</taxon>
        <taxon>Mycobacteriaceae</taxon>
        <taxon>Mycolicibacterium</taxon>
    </lineage>
</organism>
<gene>
    <name evidence="2" type="ORF">CQY22_011540</name>
</gene>
<dbReference type="SUPFAM" id="SSF52540">
    <property type="entry name" value="P-loop containing nucleoside triphosphate hydrolases"/>
    <property type="match status" value="1"/>
</dbReference>
<sequence>MTDPAVLALISDPALREDLDRVAAAAGLRVVHQAAGATPDRRAWKAAAAIVLDPAAAADCLGPRRPAIYVVTAFEAGAETLRAALAVGAGDALRLPDDEQALLRALAEAGGGVRDDRVAAGALLAVLPGHGGAGASVLAAALAQRAGDALLVDLDELGGGVDLLFARENDPGLRWPDLTVCDGGLDWAALRRALPGDGHPSLLSAGPGAEISPTTLLAVCDAARRAGVTVVCDLPGRPGEAAETALRAADLVVLVCQATVRGCAGARARSHGLAAFPNSGVVVRGPAPGGLRAADIAAATGLPLLAAMRPEPMLAERLERSRLRLRSRGPLAQAAGAVLGLVEQQHLSARSA</sequence>
<proteinExistence type="predicted"/>
<evidence type="ECO:0000313" key="3">
    <source>
        <dbReference type="Proteomes" id="UP000230551"/>
    </source>
</evidence>
<dbReference type="Proteomes" id="UP000230551">
    <property type="component" value="Unassembled WGS sequence"/>
</dbReference>
<dbReference type="Pfam" id="PF26563">
    <property type="entry name" value="Rv3660c_N"/>
    <property type="match status" value="1"/>
</dbReference>
<dbReference type="NCBIfam" id="TIGR03815">
    <property type="entry name" value="CpaE_hom_Actino"/>
    <property type="match status" value="1"/>
</dbReference>
<dbReference type="AlphaFoldDB" id="A0A2G5P8W0"/>
<accession>A0A2G5P8W0</accession>
<dbReference type="InterPro" id="IPR022521">
    <property type="entry name" value="Rv3660c"/>
</dbReference>
<dbReference type="OrthoDB" id="3252838at2"/>
<evidence type="ECO:0000313" key="2">
    <source>
        <dbReference type="EMBL" id="PIB74755.1"/>
    </source>
</evidence>
<dbReference type="RefSeq" id="WP_090588981.1">
    <property type="nucleotide sequence ID" value="NZ_CP104302.1"/>
</dbReference>
<dbReference type="Gene3D" id="3.40.50.300">
    <property type="entry name" value="P-loop containing nucleotide triphosphate hydrolases"/>
    <property type="match status" value="1"/>
</dbReference>
<keyword evidence="3" id="KW-1185">Reference proteome</keyword>
<reference evidence="2 3" key="1">
    <citation type="journal article" date="2017" name="Infect. Genet. Evol.">
        <title>The new phylogeny of the genus Mycobacterium: The old and the news.</title>
        <authorList>
            <person name="Tortoli E."/>
            <person name="Fedrizzi T."/>
            <person name="Meehan C.J."/>
            <person name="Trovato A."/>
            <person name="Grottola A."/>
            <person name="Giacobazzi E."/>
            <person name="Serpini G.F."/>
            <person name="Tagliazucchi S."/>
            <person name="Fabio A."/>
            <person name="Bettua C."/>
            <person name="Bertorelli R."/>
            <person name="Frascaro F."/>
            <person name="De Sanctis V."/>
            <person name="Pecorari M."/>
            <person name="Jousson O."/>
            <person name="Segata N."/>
            <person name="Cirillo D.M."/>
        </authorList>
    </citation>
    <scope>NUCLEOTIDE SEQUENCE [LARGE SCALE GENOMIC DNA]</scope>
    <source>
        <strain evidence="2 3">CIP1034565</strain>
    </source>
</reference>
<feature type="domain" description="Rv3660c-like CheY-like N-terminal" evidence="1">
    <location>
        <begin position="10"/>
        <end position="111"/>
    </location>
</feature>
<dbReference type="EMBL" id="PDCN02000014">
    <property type="protein sequence ID" value="PIB74755.1"/>
    <property type="molecule type" value="Genomic_DNA"/>
</dbReference>
<dbReference type="STRING" id="85968.GCA_900073015_02067"/>